<feature type="domain" description="Nudix hydrolase" evidence="8">
    <location>
        <begin position="172"/>
        <end position="295"/>
    </location>
</feature>
<comment type="cofactor">
    <cofactor evidence="1">
        <name>Mg(2+)</name>
        <dbReference type="ChEBI" id="CHEBI:18420"/>
    </cofactor>
</comment>
<dbReference type="RefSeq" id="WP_319955393.1">
    <property type="nucleotide sequence ID" value="NZ_JAXAVX010000012.1"/>
</dbReference>
<dbReference type="EMBL" id="JAXAVX010000012">
    <property type="protein sequence ID" value="MDX8153243.1"/>
    <property type="molecule type" value="Genomic_DNA"/>
</dbReference>
<sequence length="320" mass="34131">MTGPNALTGAEIDRAEDHRRRDADWLAAQRADPRARAVVLGDAGVRARDGAIERVPLDALDAGREDALLLGLDARGPLFVVDEDPPRPGRRAPLVGAGGPRGEPAPDAPDRVGLRTAAQVLPQADGGLVAYAAGLLNWHRNHRHCAVCGAPTTVGEGGILRACGACGTTHHPRTDPVVIMLVVDEEGDRVLLGRQETWPARRYSALAGFVSPGESLEEAVAREVREEAGVRVGAPRYAGSQPWPFPASLMIGFLVPWDGGEIRVEDELEDARWFERDDVAAAAAVDDGDTSWEQLPPGDGLVLPPRSAIARRLVEDWLAG</sequence>
<evidence type="ECO:0000256" key="3">
    <source>
        <dbReference type="ARBA" id="ARBA00022723"/>
    </source>
</evidence>
<dbReference type="InterPro" id="IPR000086">
    <property type="entry name" value="NUDIX_hydrolase_dom"/>
</dbReference>
<dbReference type="PANTHER" id="PTHR42904:SF8">
    <property type="entry name" value="NAD(+) DIPHOSPHATASE"/>
    <property type="match status" value="1"/>
</dbReference>
<dbReference type="PANTHER" id="PTHR42904">
    <property type="entry name" value="NUDIX HYDROLASE, NUDC SUBFAMILY"/>
    <property type="match status" value="1"/>
</dbReference>
<dbReference type="Gene3D" id="3.90.79.10">
    <property type="entry name" value="Nucleoside Triphosphate Pyrophosphohydrolase"/>
    <property type="match status" value="1"/>
</dbReference>
<dbReference type="InterPro" id="IPR015375">
    <property type="entry name" value="NADH_PPase-like_N"/>
</dbReference>
<gene>
    <name evidence="9" type="primary">nudC</name>
    <name evidence="9" type="ORF">SK069_16715</name>
</gene>
<feature type="compositionally biased region" description="Basic and acidic residues" evidence="7">
    <location>
        <begin position="11"/>
        <end position="20"/>
    </location>
</feature>
<proteinExistence type="predicted"/>
<keyword evidence="5" id="KW-0460">Magnesium</keyword>
<dbReference type="InterPro" id="IPR049734">
    <property type="entry name" value="NudC-like_C"/>
</dbReference>
<evidence type="ECO:0000259" key="8">
    <source>
        <dbReference type="PROSITE" id="PS51462"/>
    </source>
</evidence>
<keyword evidence="3" id="KW-0479">Metal-binding</keyword>
<feature type="region of interest" description="Disordered" evidence="7">
    <location>
        <begin position="1"/>
        <end position="20"/>
    </location>
</feature>
<evidence type="ECO:0000256" key="1">
    <source>
        <dbReference type="ARBA" id="ARBA00001946"/>
    </source>
</evidence>
<dbReference type="NCBIfam" id="NF001299">
    <property type="entry name" value="PRK00241.1"/>
    <property type="match status" value="1"/>
</dbReference>
<dbReference type="EC" id="3.6.1.22" evidence="2"/>
<accession>A0ABU4VQT6</accession>
<protein>
    <recommendedName>
        <fullName evidence="2">NAD(+) diphosphatase</fullName>
        <ecNumber evidence="2">3.6.1.22</ecNumber>
    </recommendedName>
</protein>
<reference evidence="9 10" key="1">
    <citation type="submission" date="2023-11" db="EMBL/GenBank/DDBJ databases">
        <authorList>
            <person name="Xu M."/>
            <person name="Jiang T."/>
        </authorList>
    </citation>
    <scope>NUCLEOTIDE SEQUENCE [LARGE SCALE GENOMIC DNA]</scope>
    <source>
        <strain evidence="9 10">SD</strain>
    </source>
</reference>
<keyword evidence="10" id="KW-1185">Reference proteome</keyword>
<dbReference type="InterPro" id="IPR050241">
    <property type="entry name" value="NAD-cap_RNA_hydrolase_NudC"/>
</dbReference>
<organism evidence="9 10">
    <name type="scientific">Patulibacter brassicae</name>
    <dbReference type="NCBI Taxonomy" id="1705717"/>
    <lineage>
        <taxon>Bacteria</taxon>
        <taxon>Bacillati</taxon>
        <taxon>Actinomycetota</taxon>
        <taxon>Thermoleophilia</taxon>
        <taxon>Solirubrobacterales</taxon>
        <taxon>Patulibacteraceae</taxon>
        <taxon>Patulibacter</taxon>
    </lineage>
</organism>
<feature type="region of interest" description="Disordered" evidence="7">
    <location>
        <begin position="81"/>
        <end position="107"/>
    </location>
</feature>
<evidence type="ECO:0000256" key="2">
    <source>
        <dbReference type="ARBA" id="ARBA00012381"/>
    </source>
</evidence>
<evidence type="ECO:0000256" key="7">
    <source>
        <dbReference type="SAM" id="MobiDB-lite"/>
    </source>
</evidence>
<evidence type="ECO:0000256" key="4">
    <source>
        <dbReference type="ARBA" id="ARBA00022801"/>
    </source>
</evidence>
<dbReference type="GO" id="GO:0016787">
    <property type="term" value="F:hydrolase activity"/>
    <property type="evidence" value="ECO:0007669"/>
    <property type="project" value="UniProtKB-KW"/>
</dbReference>
<evidence type="ECO:0000256" key="5">
    <source>
        <dbReference type="ARBA" id="ARBA00022842"/>
    </source>
</evidence>
<dbReference type="Proteomes" id="UP001277761">
    <property type="component" value="Unassembled WGS sequence"/>
</dbReference>
<dbReference type="PROSITE" id="PS51462">
    <property type="entry name" value="NUDIX"/>
    <property type="match status" value="1"/>
</dbReference>
<dbReference type="InterPro" id="IPR015797">
    <property type="entry name" value="NUDIX_hydrolase-like_dom_sf"/>
</dbReference>
<evidence type="ECO:0000313" key="10">
    <source>
        <dbReference type="Proteomes" id="UP001277761"/>
    </source>
</evidence>
<dbReference type="Pfam" id="PF09296">
    <property type="entry name" value="NUDIX-like"/>
    <property type="match status" value="1"/>
</dbReference>
<dbReference type="Pfam" id="PF00293">
    <property type="entry name" value="NUDIX"/>
    <property type="match status" value="1"/>
</dbReference>
<keyword evidence="6" id="KW-0520">NAD</keyword>
<dbReference type="InterPro" id="IPR015376">
    <property type="entry name" value="Znr_NADH_PPase"/>
</dbReference>
<evidence type="ECO:0000313" key="9">
    <source>
        <dbReference type="EMBL" id="MDX8153243.1"/>
    </source>
</evidence>
<dbReference type="CDD" id="cd03429">
    <property type="entry name" value="NUDIX_NADH_pyrophosphatase_Nudt13"/>
    <property type="match status" value="1"/>
</dbReference>
<name>A0ABU4VQT6_9ACTN</name>
<keyword evidence="4 9" id="KW-0378">Hydrolase</keyword>
<comment type="caution">
    <text evidence="9">The sequence shown here is derived from an EMBL/GenBank/DDBJ whole genome shotgun (WGS) entry which is preliminary data.</text>
</comment>
<dbReference type="SUPFAM" id="SSF55811">
    <property type="entry name" value="Nudix"/>
    <property type="match status" value="1"/>
</dbReference>
<dbReference type="Pfam" id="PF09297">
    <property type="entry name" value="Zn_ribbon_NUD"/>
    <property type="match status" value="1"/>
</dbReference>
<dbReference type="Gene3D" id="3.90.79.20">
    <property type="match status" value="1"/>
</dbReference>
<evidence type="ECO:0000256" key="6">
    <source>
        <dbReference type="ARBA" id="ARBA00023027"/>
    </source>
</evidence>
<dbReference type="InterPro" id="IPR020084">
    <property type="entry name" value="NUDIX_hydrolase_CS"/>
</dbReference>
<dbReference type="PROSITE" id="PS00893">
    <property type="entry name" value="NUDIX_BOX"/>
    <property type="match status" value="1"/>
</dbReference>